<dbReference type="Proteomes" id="UP000040578">
    <property type="component" value="Unassembled WGS sequence"/>
</dbReference>
<evidence type="ECO:0000313" key="2">
    <source>
        <dbReference type="Proteomes" id="UP000040578"/>
    </source>
</evidence>
<keyword evidence="2" id="KW-1185">Reference proteome</keyword>
<comment type="caution">
    <text evidence="1">The sequence shown here is derived from an EMBL/GenBank/DDBJ whole genome shotgun (WGS) entry which is preliminary data.</text>
</comment>
<gene>
    <name evidence="1" type="ORF">ERS137967_01282</name>
</gene>
<evidence type="ECO:0000313" key="1">
    <source>
        <dbReference type="EMBL" id="CNE31903.1"/>
    </source>
</evidence>
<reference evidence="1 2" key="1">
    <citation type="submission" date="2015-03" db="EMBL/GenBank/DDBJ databases">
        <authorList>
            <consortium name="Pathogen Informatics"/>
            <person name="Murphy D."/>
        </authorList>
    </citation>
    <scope>NUCLEOTIDE SEQUENCE [LARGE SCALE GENOMIC DNA]</scope>
    <source>
        <strain evidence="2">type strain: CIP110231</strain>
    </source>
</reference>
<evidence type="ECO:0008006" key="3">
    <source>
        <dbReference type="Google" id="ProtNLM"/>
    </source>
</evidence>
<accession>A0ABM9S6V2</accession>
<protein>
    <recommendedName>
        <fullName evidence="3">Secreted protein</fullName>
    </recommendedName>
</protein>
<proteinExistence type="predicted"/>
<name>A0ABM9S6V2_9GAMM</name>
<organism evidence="1 2">
    <name type="scientific">Yersinia nurmii</name>
    <dbReference type="NCBI Taxonomy" id="685706"/>
    <lineage>
        <taxon>Bacteria</taxon>
        <taxon>Pseudomonadati</taxon>
        <taxon>Pseudomonadota</taxon>
        <taxon>Gammaproteobacteria</taxon>
        <taxon>Enterobacterales</taxon>
        <taxon>Yersiniaceae</taxon>
        <taxon>Yersinia</taxon>
    </lineage>
</organism>
<sequence length="75" mass="8671">MTAFLLCVLIRIDFLSAEFPHNLIFRSIQPVNSFLFNRTAKRFDGDHKFAKLGLPSAVFFLNLSTSETFRCRSKK</sequence>
<dbReference type="EMBL" id="CPYD01000003">
    <property type="protein sequence ID" value="CNE31903.1"/>
    <property type="molecule type" value="Genomic_DNA"/>
</dbReference>